<comment type="caution">
    <text evidence="2">The sequence shown here is derived from an EMBL/GenBank/DDBJ whole genome shotgun (WGS) entry which is preliminary data.</text>
</comment>
<evidence type="ECO:0000256" key="1">
    <source>
        <dbReference type="SAM" id="Phobius"/>
    </source>
</evidence>
<dbReference type="RefSeq" id="WP_184538365.1">
    <property type="nucleotide sequence ID" value="NZ_JACHJW010000001.1"/>
</dbReference>
<evidence type="ECO:0008006" key="4">
    <source>
        <dbReference type="Google" id="ProtNLM"/>
    </source>
</evidence>
<keyword evidence="3" id="KW-1185">Reference proteome</keyword>
<reference evidence="2 3" key="1">
    <citation type="submission" date="2020-08" db="EMBL/GenBank/DDBJ databases">
        <title>Sequencing the genomes of 1000 actinobacteria strains.</title>
        <authorList>
            <person name="Klenk H.-P."/>
        </authorList>
    </citation>
    <scope>NUCLEOTIDE SEQUENCE [LARGE SCALE GENOMIC DNA]</scope>
    <source>
        <strain evidence="2 3">DSM 45886</strain>
    </source>
</reference>
<protein>
    <recommendedName>
        <fullName evidence="4">Peptidase</fullName>
    </recommendedName>
</protein>
<dbReference type="AlphaFoldDB" id="A0A7W7SX94"/>
<evidence type="ECO:0000313" key="3">
    <source>
        <dbReference type="Proteomes" id="UP000578819"/>
    </source>
</evidence>
<sequence>MPVSSADARPDGHGQVAADETISIRLLDIPFVRVKDPRARAYIVDHLRPGTTIHRRVEVRNASRERQRIDLYSAGASIEGNVFTGSAGRTGNELSGWVSTDASHIDLPAGAKASVKVTIAVPESASQGERYAAVWAEVARPPTNGGNIGQIRRVGVRIYLDVGPGGEPPTDFRIGGLAVAPGPGEWPVITAQVQNTGQRALDLAGTLSLSRESGTARAGPFSVRTGVTILPGESGQVRAELTESLPGRWNAQLVLVSGTVERKAEGKITLPGPVIADMMEPSGGRRILIPLGIVVGVIVIAVVMFAYRSRKVR</sequence>
<organism evidence="2 3">
    <name type="scientific">Micromonospora polyrhachis</name>
    <dbReference type="NCBI Taxonomy" id="1282883"/>
    <lineage>
        <taxon>Bacteria</taxon>
        <taxon>Bacillati</taxon>
        <taxon>Actinomycetota</taxon>
        <taxon>Actinomycetes</taxon>
        <taxon>Micromonosporales</taxon>
        <taxon>Micromonosporaceae</taxon>
        <taxon>Micromonospora</taxon>
    </lineage>
</organism>
<evidence type="ECO:0000313" key="2">
    <source>
        <dbReference type="EMBL" id="MBB4962261.1"/>
    </source>
</evidence>
<name>A0A7W7SX94_9ACTN</name>
<keyword evidence="1" id="KW-0472">Membrane</keyword>
<dbReference type="Proteomes" id="UP000578819">
    <property type="component" value="Unassembled WGS sequence"/>
</dbReference>
<feature type="transmembrane region" description="Helical" evidence="1">
    <location>
        <begin position="287"/>
        <end position="307"/>
    </location>
</feature>
<proteinExistence type="predicted"/>
<gene>
    <name evidence="2" type="ORF">FHR38_005994</name>
</gene>
<accession>A0A7W7SX94</accession>
<dbReference type="EMBL" id="JACHJW010000001">
    <property type="protein sequence ID" value="MBB4962261.1"/>
    <property type="molecule type" value="Genomic_DNA"/>
</dbReference>
<keyword evidence="1" id="KW-0812">Transmembrane</keyword>
<keyword evidence="1" id="KW-1133">Transmembrane helix</keyword>